<evidence type="ECO:0000313" key="10">
    <source>
        <dbReference type="Proteomes" id="UP001218788"/>
    </source>
</evidence>
<evidence type="ECO:0000256" key="8">
    <source>
        <dbReference type="SAM" id="Phobius"/>
    </source>
</evidence>
<feature type="transmembrane region" description="Helical" evidence="8">
    <location>
        <begin position="217"/>
        <end position="236"/>
    </location>
</feature>
<dbReference type="PANTHER" id="PTHR30472:SF25">
    <property type="entry name" value="ABC TRANSPORTER PERMEASE PROTEIN MJ0876-RELATED"/>
    <property type="match status" value="1"/>
</dbReference>
<keyword evidence="6 8" id="KW-1133">Transmembrane helix</keyword>
<evidence type="ECO:0000256" key="7">
    <source>
        <dbReference type="ARBA" id="ARBA00023136"/>
    </source>
</evidence>
<feature type="transmembrane region" description="Helical" evidence="8">
    <location>
        <begin position="141"/>
        <end position="162"/>
    </location>
</feature>
<feature type="transmembrane region" description="Helical" evidence="8">
    <location>
        <begin position="264"/>
        <end position="292"/>
    </location>
</feature>
<sequence length="360" mass="38279">MTSLTSIAGKARVARLIHQRHRHRALWLRAISVAVLVSGLLSVNLGSVEWQWQTLWQLASNSAPLSSRQTMQWYVFLDLRLPRTLMAACVGALLGMAGCAMQGLVRNPLADPGLIGISGGAAAAAAASMALPWTLSNSMGTLSTTLAAFMGALATVALVLHMARRPNGIAVSTLILAGVAINALTGTIIGALSYVASDDALRQISYWTMGSLAGAEWRQVCLLAGCLLISSSVFMLSRKALNLFALGEQEAAFQGLNVKRYKYYLLWTVAFAVALCTALCGIIGFIGLVIPHICRTLIGVDHRYLMPASGILGSVLLILSDCLSRSLLSPMEIPIGIITSAVGAPFFLYLLLKNKEAPLD</sequence>
<comment type="similarity">
    <text evidence="2">Belongs to the binding-protein-dependent transport system permease family. FecCD subfamily.</text>
</comment>
<keyword evidence="5 8" id="KW-0812">Transmembrane</keyword>
<evidence type="ECO:0000256" key="2">
    <source>
        <dbReference type="ARBA" id="ARBA00007935"/>
    </source>
</evidence>
<evidence type="ECO:0000256" key="5">
    <source>
        <dbReference type="ARBA" id="ARBA00022692"/>
    </source>
</evidence>
<dbReference type="CDD" id="cd06550">
    <property type="entry name" value="TM_ABC_iron-siderophores_like"/>
    <property type="match status" value="1"/>
</dbReference>
<reference evidence="9 10" key="1">
    <citation type="submission" date="2022-10" db="EMBL/GenBank/DDBJ databases">
        <title>Alteromonas sp. chi3 Genome sequencing.</title>
        <authorList>
            <person name="Park S."/>
        </authorList>
    </citation>
    <scope>NUCLEOTIDE SEQUENCE [LARGE SCALE GENOMIC DNA]</scope>
    <source>
        <strain evidence="10">chi3</strain>
    </source>
</reference>
<keyword evidence="4" id="KW-1003">Cell membrane</keyword>
<feature type="transmembrane region" description="Helical" evidence="8">
    <location>
        <begin position="113"/>
        <end position="135"/>
    </location>
</feature>
<comment type="subcellular location">
    <subcellularLocation>
        <location evidence="1">Cell membrane</location>
        <topology evidence="1">Multi-pass membrane protein</topology>
    </subcellularLocation>
</comment>
<evidence type="ECO:0000256" key="6">
    <source>
        <dbReference type="ARBA" id="ARBA00022989"/>
    </source>
</evidence>
<protein>
    <submittedName>
        <fullName evidence="9">Iron ABC transporter permease</fullName>
    </submittedName>
</protein>
<name>A0ABT5KZ17_9ALTE</name>
<evidence type="ECO:0000256" key="3">
    <source>
        <dbReference type="ARBA" id="ARBA00022448"/>
    </source>
</evidence>
<keyword evidence="10" id="KW-1185">Reference proteome</keyword>
<comment type="caution">
    <text evidence="9">The sequence shown here is derived from an EMBL/GenBank/DDBJ whole genome shotgun (WGS) entry which is preliminary data.</text>
</comment>
<dbReference type="RefSeq" id="WP_273638663.1">
    <property type="nucleotide sequence ID" value="NZ_JAQQXP010000001.1"/>
</dbReference>
<dbReference type="Pfam" id="PF01032">
    <property type="entry name" value="FecCD"/>
    <property type="match status" value="1"/>
</dbReference>
<dbReference type="InterPro" id="IPR037294">
    <property type="entry name" value="ABC_BtuC-like"/>
</dbReference>
<keyword evidence="3" id="KW-0813">Transport</keyword>
<dbReference type="PANTHER" id="PTHR30472">
    <property type="entry name" value="FERRIC ENTEROBACTIN TRANSPORT SYSTEM PERMEASE PROTEIN"/>
    <property type="match status" value="1"/>
</dbReference>
<dbReference type="Proteomes" id="UP001218788">
    <property type="component" value="Unassembled WGS sequence"/>
</dbReference>
<dbReference type="EMBL" id="JAQQXP010000001">
    <property type="protein sequence ID" value="MDC8830010.1"/>
    <property type="molecule type" value="Genomic_DNA"/>
</dbReference>
<accession>A0ABT5KZ17</accession>
<feature type="transmembrane region" description="Helical" evidence="8">
    <location>
        <begin position="26"/>
        <end position="46"/>
    </location>
</feature>
<dbReference type="SUPFAM" id="SSF81345">
    <property type="entry name" value="ABC transporter involved in vitamin B12 uptake, BtuC"/>
    <property type="match status" value="1"/>
</dbReference>
<gene>
    <name evidence="9" type="ORF">OIK42_04440</name>
</gene>
<evidence type="ECO:0000256" key="4">
    <source>
        <dbReference type="ARBA" id="ARBA00022475"/>
    </source>
</evidence>
<dbReference type="Gene3D" id="1.10.3470.10">
    <property type="entry name" value="ABC transporter involved in vitamin B12 uptake, BtuC"/>
    <property type="match status" value="1"/>
</dbReference>
<organism evidence="9 10">
    <name type="scientific">Alteromonas gilva</name>
    <dbReference type="NCBI Taxonomy" id="2987522"/>
    <lineage>
        <taxon>Bacteria</taxon>
        <taxon>Pseudomonadati</taxon>
        <taxon>Pseudomonadota</taxon>
        <taxon>Gammaproteobacteria</taxon>
        <taxon>Alteromonadales</taxon>
        <taxon>Alteromonadaceae</taxon>
        <taxon>Alteromonas/Salinimonas group</taxon>
        <taxon>Alteromonas</taxon>
    </lineage>
</organism>
<evidence type="ECO:0000313" key="9">
    <source>
        <dbReference type="EMBL" id="MDC8830010.1"/>
    </source>
</evidence>
<feature type="transmembrane region" description="Helical" evidence="8">
    <location>
        <begin position="174"/>
        <end position="197"/>
    </location>
</feature>
<proteinExistence type="inferred from homology"/>
<feature type="transmembrane region" description="Helical" evidence="8">
    <location>
        <begin position="335"/>
        <end position="352"/>
    </location>
</feature>
<keyword evidence="7 8" id="KW-0472">Membrane</keyword>
<feature type="transmembrane region" description="Helical" evidence="8">
    <location>
        <begin position="81"/>
        <end position="101"/>
    </location>
</feature>
<dbReference type="InterPro" id="IPR000522">
    <property type="entry name" value="ABC_transptr_permease_BtuC"/>
</dbReference>
<evidence type="ECO:0000256" key="1">
    <source>
        <dbReference type="ARBA" id="ARBA00004651"/>
    </source>
</evidence>